<evidence type="ECO:0000259" key="4">
    <source>
        <dbReference type="Pfam" id="PF02894"/>
    </source>
</evidence>
<dbReference type="Gene3D" id="3.40.50.720">
    <property type="entry name" value="NAD(P)-binding Rossmann-like Domain"/>
    <property type="match status" value="1"/>
</dbReference>
<accession>A0ABS3J1S6</accession>
<dbReference type="SUPFAM" id="SSF55347">
    <property type="entry name" value="Glyceraldehyde-3-phosphate dehydrogenase-like, C-terminal domain"/>
    <property type="match status" value="1"/>
</dbReference>
<dbReference type="Pfam" id="PF02894">
    <property type="entry name" value="GFO_IDH_MocA_C"/>
    <property type="match status" value="1"/>
</dbReference>
<organism evidence="5 6">
    <name type="scientific">Jiella sonneratiae</name>
    <dbReference type="NCBI Taxonomy" id="2816856"/>
    <lineage>
        <taxon>Bacteria</taxon>
        <taxon>Pseudomonadati</taxon>
        <taxon>Pseudomonadota</taxon>
        <taxon>Alphaproteobacteria</taxon>
        <taxon>Hyphomicrobiales</taxon>
        <taxon>Aurantimonadaceae</taxon>
        <taxon>Jiella</taxon>
    </lineage>
</organism>
<dbReference type="RefSeq" id="WP_207350240.1">
    <property type="nucleotide sequence ID" value="NZ_JAFMPY010000006.1"/>
</dbReference>
<keyword evidence="6" id="KW-1185">Reference proteome</keyword>
<dbReference type="Gene3D" id="3.30.360.10">
    <property type="entry name" value="Dihydrodipicolinate Reductase, domain 2"/>
    <property type="match status" value="1"/>
</dbReference>
<dbReference type="GO" id="GO:0050112">
    <property type="term" value="F:inositol 2-dehydrogenase (NAD+) activity"/>
    <property type="evidence" value="ECO:0007669"/>
    <property type="project" value="UniProtKB-EC"/>
</dbReference>
<evidence type="ECO:0000256" key="2">
    <source>
        <dbReference type="ARBA" id="ARBA00023002"/>
    </source>
</evidence>
<gene>
    <name evidence="5" type="primary">iolG</name>
    <name evidence="5" type="ORF">J1C47_08135</name>
</gene>
<sequence length="333" mass="34966">MKVALFGAGRIGKVHAASIGADPRSQLVAVADVVPEAAESLAKAHGIAAMAPAEIFADASIDAVLIASSTNTHADLIEQGVAANKAIFCEKPIDLSLDRALRVREIAAGSTKPVMLGFNRRFDPNFAGIKMAFDAGEIGKGEMLAVTSYDPAPPPVAYVKVSGGLYRDMMIHDFDMCAFLFGMPESVMAHGSCLVDPAIGAAGDVDTAVVVLIYADGRLATIRNSRRAAFGYDQRVELLGSEGMLEARNEIENTVVKSTAAGVSSAKPMFFFLERYMRAYQIEWAAFVDAVTGGKPVPATVEDGVNALALAEAANRSLKEGRPVAVAEVMAGG</sequence>
<comment type="similarity">
    <text evidence="1">Belongs to the Gfo/Idh/MocA family.</text>
</comment>
<dbReference type="InterPro" id="IPR030827">
    <property type="entry name" value="Myo_inos_IolG"/>
</dbReference>
<dbReference type="NCBIfam" id="TIGR04380">
    <property type="entry name" value="myo_inos_iolG"/>
    <property type="match status" value="1"/>
</dbReference>
<keyword evidence="2 5" id="KW-0560">Oxidoreductase</keyword>
<comment type="caution">
    <text evidence="5">The sequence shown here is derived from an EMBL/GenBank/DDBJ whole genome shotgun (WGS) entry which is preliminary data.</text>
</comment>
<dbReference type="InterPro" id="IPR036291">
    <property type="entry name" value="NAD(P)-bd_dom_sf"/>
</dbReference>
<feature type="domain" description="Gfo/Idh/MocA-like oxidoreductase N-terminal" evidence="3">
    <location>
        <begin position="1"/>
        <end position="118"/>
    </location>
</feature>
<feature type="domain" description="Gfo/Idh/MocA-like oxidoreductase C-terminal" evidence="4">
    <location>
        <begin position="134"/>
        <end position="326"/>
    </location>
</feature>
<reference evidence="5 6" key="1">
    <citation type="submission" date="2021-03" db="EMBL/GenBank/DDBJ databases">
        <title>Whole genome sequence of Jiella sp. MQZ13P-4.</title>
        <authorList>
            <person name="Tuo L."/>
        </authorList>
    </citation>
    <scope>NUCLEOTIDE SEQUENCE [LARGE SCALE GENOMIC DNA]</scope>
    <source>
        <strain evidence="5 6">MQZ13P-4</strain>
    </source>
</reference>
<dbReference type="InterPro" id="IPR004104">
    <property type="entry name" value="Gfo/Idh/MocA-like_OxRdtase_C"/>
</dbReference>
<dbReference type="Proteomes" id="UP000664288">
    <property type="component" value="Unassembled WGS sequence"/>
</dbReference>
<dbReference type="EMBL" id="JAFMPY010000006">
    <property type="protein sequence ID" value="MBO0903609.1"/>
    <property type="molecule type" value="Genomic_DNA"/>
</dbReference>
<dbReference type="EC" id="1.1.1.18" evidence="5"/>
<evidence type="ECO:0000313" key="6">
    <source>
        <dbReference type="Proteomes" id="UP000664288"/>
    </source>
</evidence>
<name>A0ABS3J1S6_9HYPH</name>
<dbReference type="SUPFAM" id="SSF51735">
    <property type="entry name" value="NAD(P)-binding Rossmann-fold domains"/>
    <property type="match status" value="1"/>
</dbReference>
<dbReference type="InterPro" id="IPR000683">
    <property type="entry name" value="Gfo/Idh/MocA-like_OxRdtase_N"/>
</dbReference>
<dbReference type="PANTHER" id="PTHR42840:SF3">
    <property type="entry name" value="BINDING ROSSMANN FOLD OXIDOREDUCTASE, PUTATIVE (AFU_ORTHOLOGUE AFUA_2G10240)-RELATED"/>
    <property type="match status" value="1"/>
</dbReference>
<evidence type="ECO:0000259" key="3">
    <source>
        <dbReference type="Pfam" id="PF01408"/>
    </source>
</evidence>
<evidence type="ECO:0000313" key="5">
    <source>
        <dbReference type="EMBL" id="MBO0903609.1"/>
    </source>
</evidence>
<protein>
    <submittedName>
        <fullName evidence="5">Inositol 2-dehydrogenase</fullName>
        <ecNumber evidence="5">1.1.1.18</ecNumber>
    </submittedName>
</protein>
<dbReference type="Pfam" id="PF01408">
    <property type="entry name" value="GFO_IDH_MocA"/>
    <property type="match status" value="1"/>
</dbReference>
<evidence type="ECO:0000256" key="1">
    <source>
        <dbReference type="ARBA" id="ARBA00010928"/>
    </source>
</evidence>
<proteinExistence type="inferred from homology"/>
<dbReference type="PANTHER" id="PTHR42840">
    <property type="entry name" value="NAD(P)-BINDING ROSSMANN-FOLD SUPERFAMILY PROTEIN-RELATED"/>
    <property type="match status" value="1"/>
</dbReference>